<dbReference type="EMBL" id="JACHEK010000004">
    <property type="protein sequence ID" value="MBB6144405.1"/>
    <property type="molecule type" value="Genomic_DNA"/>
</dbReference>
<keyword evidence="9" id="KW-1185">Reference proteome</keyword>
<dbReference type="Gene3D" id="3.40.50.300">
    <property type="entry name" value="P-loop containing nucleotide triphosphate hydrolases"/>
    <property type="match status" value="1"/>
</dbReference>
<evidence type="ECO:0000256" key="1">
    <source>
        <dbReference type="ARBA" id="ARBA00009391"/>
    </source>
</evidence>
<dbReference type="Proteomes" id="UP000538666">
    <property type="component" value="Unassembled WGS sequence"/>
</dbReference>
<dbReference type="InterPro" id="IPR027417">
    <property type="entry name" value="P-loop_NTPase"/>
</dbReference>
<dbReference type="InterPro" id="IPR013765">
    <property type="entry name" value="DNA_recomb/repair_RecA"/>
</dbReference>
<dbReference type="RefSeq" id="WP_050058967.1">
    <property type="nucleotide sequence ID" value="NZ_JACHEK010000004.1"/>
</dbReference>
<evidence type="ECO:0000256" key="3">
    <source>
        <dbReference type="ARBA" id="ARBA00022741"/>
    </source>
</evidence>
<keyword evidence="4" id="KW-0067">ATP-binding</keyword>
<evidence type="ECO:0000259" key="7">
    <source>
        <dbReference type="PROSITE" id="PS50162"/>
    </source>
</evidence>
<evidence type="ECO:0000256" key="2">
    <source>
        <dbReference type="ARBA" id="ARBA00015553"/>
    </source>
</evidence>
<dbReference type="InterPro" id="IPR049428">
    <property type="entry name" value="RecA-like_N"/>
</dbReference>
<protein>
    <recommendedName>
        <fullName evidence="2">Protein RecA</fullName>
    </recommendedName>
</protein>
<sequence length="392" mass="42957">MQSAALLRAQLEVSLAERAPSAFTLKVRQAPELLPTGTPGLDVLLGGGIPRGGITEITGTSTTGRTSLALSILARATGQGAVCAWVDVQDALDPETASAYGVQLERLLWLRAGRRSIGMQQPPPASPAGSHNEKTRSHPYNAHEATQHTGGGHPRHEHRSMGHAVTQLFHSPGGTLQAKRSGSTERLIELAAIGPRCAEPQPHRRKLEQISADRLPPRRGQTVLDGRANHRIEELIPEQRQFFSSGRPDGKAAQRGNPKSPLGQALSATDLLLQTGGFRAIVLDMGDVRADHVMRTPTSYWYRFRLLAEQTQLALILLTSNPCAKSCASLVLRCYRNDENSPWRGDREKALFTTLRYAVAVERRRNEEIGPLHKKPVARTTTEWQARAPWAR</sequence>
<evidence type="ECO:0000313" key="9">
    <source>
        <dbReference type="Proteomes" id="UP000538666"/>
    </source>
</evidence>
<evidence type="ECO:0000256" key="6">
    <source>
        <dbReference type="SAM" id="MobiDB-lite"/>
    </source>
</evidence>
<dbReference type="PANTHER" id="PTHR45900">
    <property type="entry name" value="RECA"/>
    <property type="match status" value="1"/>
</dbReference>
<reference evidence="8 9" key="1">
    <citation type="submission" date="2020-08" db="EMBL/GenBank/DDBJ databases">
        <title>Genomic Encyclopedia of Type Strains, Phase IV (KMG-IV): sequencing the most valuable type-strain genomes for metagenomic binning, comparative biology and taxonomic classification.</title>
        <authorList>
            <person name="Goeker M."/>
        </authorList>
    </citation>
    <scope>NUCLEOTIDE SEQUENCE [LARGE SCALE GENOMIC DNA]</scope>
    <source>
        <strain evidence="8 9">DSM 103733</strain>
    </source>
</reference>
<dbReference type="SUPFAM" id="SSF52540">
    <property type="entry name" value="P-loop containing nucleoside triphosphate hydrolases"/>
    <property type="match status" value="1"/>
</dbReference>
<keyword evidence="5" id="KW-0233">DNA recombination</keyword>
<proteinExistence type="inferred from homology"/>
<dbReference type="GO" id="GO:0006281">
    <property type="term" value="P:DNA repair"/>
    <property type="evidence" value="ECO:0007669"/>
    <property type="project" value="InterPro"/>
</dbReference>
<dbReference type="GO" id="GO:0140664">
    <property type="term" value="F:ATP-dependent DNA damage sensor activity"/>
    <property type="evidence" value="ECO:0007669"/>
    <property type="project" value="InterPro"/>
</dbReference>
<dbReference type="PROSITE" id="PS50162">
    <property type="entry name" value="RECA_2"/>
    <property type="match status" value="1"/>
</dbReference>
<dbReference type="Pfam" id="PF00154">
    <property type="entry name" value="RecA_N"/>
    <property type="match status" value="1"/>
</dbReference>
<evidence type="ECO:0000256" key="4">
    <source>
        <dbReference type="ARBA" id="ARBA00022840"/>
    </source>
</evidence>
<dbReference type="OrthoDB" id="110850at2"/>
<feature type="region of interest" description="Disordered" evidence="6">
    <location>
        <begin position="118"/>
        <end position="137"/>
    </location>
</feature>
<dbReference type="AlphaFoldDB" id="A0A841JV44"/>
<dbReference type="GO" id="GO:0006310">
    <property type="term" value="P:DNA recombination"/>
    <property type="evidence" value="ECO:0007669"/>
    <property type="project" value="UniProtKB-KW"/>
</dbReference>
<comment type="similarity">
    <text evidence="1">Belongs to the RecA family.</text>
</comment>
<evidence type="ECO:0000313" key="8">
    <source>
        <dbReference type="EMBL" id="MBB6144405.1"/>
    </source>
</evidence>
<feature type="region of interest" description="Disordered" evidence="6">
    <location>
        <begin position="241"/>
        <end position="263"/>
    </location>
</feature>
<organism evidence="8 9">
    <name type="scientific">Silvibacterium bohemicum</name>
    <dbReference type="NCBI Taxonomy" id="1577686"/>
    <lineage>
        <taxon>Bacteria</taxon>
        <taxon>Pseudomonadati</taxon>
        <taxon>Acidobacteriota</taxon>
        <taxon>Terriglobia</taxon>
        <taxon>Terriglobales</taxon>
        <taxon>Acidobacteriaceae</taxon>
        <taxon>Silvibacterium</taxon>
    </lineage>
</organism>
<feature type="domain" description="RecA family profile 1" evidence="7">
    <location>
        <begin position="30"/>
        <end position="95"/>
    </location>
</feature>
<dbReference type="GO" id="GO:0003697">
    <property type="term" value="F:single-stranded DNA binding"/>
    <property type="evidence" value="ECO:0007669"/>
    <property type="project" value="InterPro"/>
</dbReference>
<name>A0A841JV44_9BACT</name>
<gene>
    <name evidence="8" type="ORF">HNQ77_002357</name>
</gene>
<dbReference type="GO" id="GO:0005524">
    <property type="term" value="F:ATP binding"/>
    <property type="evidence" value="ECO:0007669"/>
    <property type="project" value="UniProtKB-KW"/>
</dbReference>
<accession>A0A841JV44</accession>
<dbReference type="PANTHER" id="PTHR45900:SF1">
    <property type="entry name" value="MITOCHONDRIAL DNA REPAIR PROTEIN RECA HOMOLOG-RELATED"/>
    <property type="match status" value="1"/>
</dbReference>
<evidence type="ECO:0000256" key="5">
    <source>
        <dbReference type="ARBA" id="ARBA00023172"/>
    </source>
</evidence>
<comment type="caution">
    <text evidence="8">The sequence shown here is derived from an EMBL/GenBank/DDBJ whole genome shotgun (WGS) entry which is preliminary data.</text>
</comment>
<keyword evidence="3" id="KW-0547">Nucleotide-binding</keyword>
<dbReference type="InterPro" id="IPR020588">
    <property type="entry name" value="RecA_ATP-bd"/>
</dbReference>